<evidence type="ECO:0000256" key="6">
    <source>
        <dbReference type="SAM" id="Phobius"/>
    </source>
</evidence>
<dbReference type="Pfam" id="PF04505">
    <property type="entry name" value="CD225"/>
    <property type="match status" value="1"/>
</dbReference>
<protein>
    <submittedName>
        <fullName evidence="7 8">Uncharacterized protein</fullName>
    </submittedName>
</protein>
<dbReference type="OrthoDB" id="6066934at2759"/>
<comment type="similarity">
    <text evidence="2">Belongs to the CD225/Dispanin family.</text>
</comment>
<proteinExistence type="inferred from homology"/>
<keyword evidence="4 6" id="KW-1133">Transmembrane helix</keyword>
<dbReference type="KEGG" id="crg:105335019"/>
<dbReference type="PANTHER" id="PTHR14948">
    <property type="entry name" value="NG5"/>
    <property type="match status" value="1"/>
</dbReference>
<dbReference type="InterPro" id="IPR051423">
    <property type="entry name" value="CD225/Dispanin"/>
</dbReference>
<organism evidence="7">
    <name type="scientific">Magallana gigas</name>
    <name type="common">Pacific oyster</name>
    <name type="synonym">Crassostrea gigas</name>
    <dbReference type="NCBI Taxonomy" id="29159"/>
    <lineage>
        <taxon>Eukaryota</taxon>
        <taxon>Metazoa</taxon>
        <taxon>Spiralia</taxon>
        <taxon>Lophotrochozoa</taxon>
        <taxon>Mollusca</taxon>
        <taxon>Bivalvia</taxon>
        <taxon>Autobranchia</taxon>
        <taxon>Pteriomorphia</taxon>
        <taxon>Ostreida</taxon>
        <taxon>Ostreoidea</taxon>
        <taxon>Ostreidae</taxon>
        <taxon>Magallana</taxon>
    </lineage>
</organism>
<evidence type="ECO:0000256" key="5">
    <source>
        <dbReference type="ARBA" id="ARBA00023136"/>
    </source>
</evidence>
<dbReference type="EMBL" id="JH815866">
    <property type="protein sequence ID" value="EKC41428.1"/>
    <property type="molecule type" value="Genomic_DNA"/>
</dbReference>
<feature type="transmembrane region" description="Helical" evidence="6">
    <location>
        <begin position="115"/>
        <end position="137"/>
    </location>
</feature>
<dbReference type="HOGENOM" id="CLU_1760546_0_0_1"/>
<dbReference type="InterPro" id="IPR007593">
    <property type="entry name" value="CD225/Dispanin_fam"/>
</dbReference>
<dbReference type="EnsemblMetazoa" id="G4374.3">
    <property type="protein sequence ID" value="G4374.3:cds"/>
    <property type="gene ID" value="G4374"/>
</dbReference>
<keyword evidence="5 6" id="KW-0472">Membrane</keyword>
<evidence type="ECO:0000313" key="9">
    <source>
        <dbReference type="Proteomes" id="UP000005408"/>
    </source>
</evidence>
<evidence type="ECO:0000256" key="2">
    <source>
        <dbReference type="ARBA" id="ARBA00006843"/>
    </source>
</evidence>
<feature type="transmembrane region" description="Helical" evidence="6">
    <location>
        <begin position="71"/>
        <end position="95"/>
    </location>
</feature>
<reference evidence="8" key="2">
    <citation type="submission" date="2022-08" db="UniProtKB">
        <authorList>
            <consortium name="EnsemblMetazoa"/>
        </authorList>
    </citation>
    <scope>IDENTIFICATION</scope>
    <source>
        <strain evidence="8">05x7-T-G4-1.051#20</strain>
    </source>
</reference>
<keyword evidence="3 6" id="KW-0812">Transmembrane</keyword>
<evidence type="ECO:0000313" key="7">
    <source>
        <dbReference type="EMBL" id="EKC41428.1"/>
    </source>
</evidence>
<name>K1R6I6_MAGGI</name>
<comment type="subcellular location">
    <subcellularLocation>
        <location evidence="1">Membrane</location>
    </subcellularLocation>
</comment>
<dbReference type="AlphaFoldDB" id="K1R6I6"/>
<gene>
    <name evidence="7" type="ORF">CGI_10017533</name>
</gene>
<reference evidence="7" key="1">
    <citation type="journal article" date="2012" name="Nature">
        <title>The oyster genome reveals stress adaptation and complexity of shell formation.</title>
        <authorList>
            <person name="Zhang G."/>
            <person name="Fang X."/>
            <person name="Guo X."/>
            <person name="Li L."/>
            <person name="Luo R."/>
            <person name="Xu F."/>
            <person name="Yang P."/>
            <person name="Zhang L."/>
            <person name="Wang X."/>
            <person name="Qi H."/>
            <person name="Xiong Z."/>
            <person name="Que H."/>
            <person name="Xie Y."/>
            <person name="Holland P.W."/>
            <person name="Paps J."/>
            <person name="Zhu Y."/>
            <person name="Wu F."/>
            <person name="Chen Y."/>
            <person name="Wang J."/>
            <person name="Peng C."/>
            <person name="Meng J."/>
            <person name="Yang L."/>
            <person name="Liu J."/>
            <person name="Wen B."/>
            <person name="Zhang N."/>
            <person name="Huang Z."/>
            <person name="Zhu Q."/>
            <person name="Feng Y."/>
            <person name="Mount A."/>
            <person name="Hedgecock D."/>
            <person name="Xu Z."/>
            <person name="Liu Y."/>
            <person name="Domazet-Loso T."/>
            <person name="Du Y."/>
            <person name="Sun X."/>
            <person name="Zhang S."/>
            <person name="Liu B."/>
            <person name="Cheng P."/>
            <person name="Jiang X."/>
            <person name="Li J."/>
            <person name="Fan D."/>
            <person name="Wang W."/>
            <person name="Fu W."/>
            <person name="Wang T."/>
            <person name="Wang B."/>
            <person name="Zhang J."/>
            <person name="Peng Z."/>
            <person name="Li Y."/>
            <person name="Li N."/>
            <person name="Wang J."/>
            <person name="Chen M."/>
            <person name="He Y."/>
            <person name="Tan F."/>
            <person name="Song X."/>
            <person name="Zheng Q."/>
            <person name="Huang R."/>
            <person name="Yang H."/>
            <person name="Du X."/>
            <person name="Chen L."/>
            <person name="Yang M."/>
            <person name="Gaffney P.M."/>
            <person name="Wang S."/>
            <person name="Luo L."/>
            <person name="She Z."/>
            <person name="Ming Y."/>
            <person name="Huang W."/>
            <person name="Zhang S."/>
            <person name="Huang B."/>
            <person name="Zhang Y."/>
            <person name="Qu T."/>
            <person name="Ni P."/>
            <person name="Miao G."/>
            <person name="Wang J."/>
            <person name="Wang Q."/>
            <person name="Steinberg C.E."/>
            <person name="Wang H."/>
            <person name="Li N."/>
            <person name="Qian L."/>
            <person name="Zhang G."/>
            <person name="Li Y."/>
            <person name="Yang H."/>
            <person name="Liu X."/>
            <person name="Wang J."/>
            <person name="Yin Y."/>
            <person name="Wang J."/>
        </authorList>
    </citation>
    <scope>NUCLEOTIDE SEQUENCE [LARGE SCALE GENOMIC DNA]</scope>
    <source>
        <strain evidence="7">05x7-T-G4-1.051#20</strain>
    </source>
</reference>
<evidence type="ECO:0000256" key="4">
    <source>
        <dbReference type="ARBA" id="ARBA00022989"/>
    </source>
</evidence>
<sequence length="148" mass="16129">MSVLLELDAYGLRLHKENMSAFPGATTPNVGPDYYESSSTWSKEILVTKDPVFVNRTVINGHYIGRKPHNYLPLAIVATILNPLIGPIAIVFAIMSTRSYYDGDMKYAEKWADHAFMIAMATLGITIILAVAIGFTLSNVGTKGGHAP</sequence>
<evidence type="ECO:0000256" key="3">
    <source>
        <dbReference type="ARBA" id="ARBA00022692"/>
    </source>
</evidence>
<evidence type="ECO:0000256" key="1">
    <source>
        <dbReference type="ARBA" id="ARBA00004370"/>
    </source>
</evidence>
<keyword evidence="9" id="KW-1185">Reference proteome</keyword>
<evidence type="ECO:0000313" key="8">
    <source>
        <dbReference type="EnsemblMetazoa" id="G4374.3:cds"/>
    </source>
</evidence>
<dbReference type="GO" id="GO:0016020">
    <property type="term" value="C:membrane"/>
    <property type="evidence" value="ECO:0007669"/>
    <property type="project" value="UniProtKB-SubCell"/>
</dbReference>
<dbReference type="Proteomes" id="UP000005408">
    <property type="component" value="Unassembled WGS sequence"/>
</dbReference>
<dbReference type="OMA" id="MAEIEEC"/>
<dbReference type="PANTHER" id="PTHR14948:SF25">
    <property type="entry name" value="DUF4190 DOMAIN-CONTAINING PROTEIN"/>
    <property type="match status" value="1"/>
</dbReference>
<accession>K1R6I6</accession>